<organism evidence="1">
    <name type="scientific">Tanacetum cinerariifolium</name>
    <name type="common">Dalmatian daisy</name>
    <name type="synonym">Chrysanthemum cinerariifolium</name>
    <dbReference type="NCBI Taxonomy" id="118510"/>
    <lineage>
        <taxon>Eukaryota</taxon>
        <taxon>Viridiplantae</taxon>
        <taxon>Streptophyta</taxon>
        <taxon>Embryophyta</taxon>
        <taxon>Tracheophyta</taxon>
        <taxon>Spermatophyta</taxon>
        <taxon>Magnoliopsida</taxon>
        <taxon>eudicotyledons</taxon>
        <taxon>Gunneridae</taxon>
        <taxon>Pentapetalae</taxon>
        <taxon>asterids</taxon>
        <taxon>campanulids</taxon>
        <taxon>Asterales</taxon>
        <taxon>Asteraceae</taxon>
        <taxon>Asteroideae</taxon>
        <taxon>Anthemideae</taxon>
        <taxon>Anthemidinae</taxon>
        <taxon>Tanacetum</taxon>
    </lineage>
</organism>
<reference evidence="1" key="1">
    <citation type="journal article" date="2019" name="Sci. Rep.">
        <title>Draft genome of Tanacetum cinerariifolium, the natural source of mosquito coil.</title>
        <authorList>
            <person name="Yamashiro T."/>
            <person name="Shiraishi A."/>
            <person name="Satake H."/>
            <person name="Nakayama K."/>
        </authorList>
    </citation>
    <scope>NUCLEOTIDE SEQUENCE</scope>
</reference>
<accession>A0A699JYW2</accession>
<name>A0A699JYW2_TANCI</name>
<dbReference type="AlphaFoldDB" id="A0A699JYW2"/>
<sequence length="232" mass="25127">MEGSGSEATFDSMNLNPQLSINATLNILNELIDSAFDHLDSEAYAQLKIQGSERLPMATVDINGPSICNSEHYGYTIHATNAGTSSDWQSGSCTCVNSFSIDSVNGGVMVFSVGRCRGGVPVKMTGVTGDKHLCSGTASSGQKKKVQGCSDVSCGFTQLWLWIWFVSGERKRYKRVTLFSWSVERPLGTSLIGKRYGCRGRGSGRSRDGSERVQRGAMVYVTGVVKNQKRLS</sequence>
<evidence type="ECO:0000313" key="1">
    <source>
        <dbReference type="EMBL" id="GFA61949.1"/>
    </source>
</evidence>
<comment type="caution">
    <text evidence="1">The sequence shown here is derived from an EMBL/GenBank/DDBJ whole genome shotgun (WGS) entry which is preliminary data.</text>
</comment>
<proteinExistence type="predicted"/>
<gene>
    <name evidence="1" type="ORF">Tci_633921</name>
</gene>
<protein>
    <submittedName>
        <fullName evidence="1">Protein MIS12 homolog</fullName>
    </submittedName>
</protein>
<dbReference type="EMBL" id="BKCJ010456362">
    <property type="protein sequence ID" value="GFA61949.1"/>
    <property type="molecule type" value="Genomic_DNA"/>
</dbReference>